<dbReference type="InterPro" id="IPR019168">
    <property type="entry name" value="NEP1-R1"/>
</dbReference>
<dbReference type="Pfam" id="PF09771">
    <property type="entry name" value="Tmemb_18A"/>
    <property type="match status" value="1"/>
</dbReference>
<sequence>MAKVQLQDGRQEEKLRGLVVVMLEEEIDDVNGESGSWEGLRCRPRQGGGEGAEGSEERDPALLLVSSAYRKEGTVVVMSTQDQVACEDLKAFERRLIEIISSARPSTLRWRLVLLIASLCVAVGAVYWLGDPLTAEVPFFYSLLNHPFFSFSSLSILILFCCGIHRRVVAPSILVSRTREVLNDFAMDCDEAGRLILKPRQASPP</sequence>
<keyword evidence="8" id="KW-0472">Membrane</keyword>
<dbReference type="GO" id="GO:0071595">
    <property type="term" value="C:Nem1-Spo7 phosphatase complex"/>
    <property type="evidence" value="ECO:0007669"/>
    <property type="project" value="InterPro"/>
</dbReference>
<keyword evidence="6" id="KW-1133">Transmembrane helix</keyword>
<keyword evidence="7" id="KW-0443">Lipid metabolism</keyword>
<protein>
    <recommendedName>
        <fullName evidence="10">Transmembrane protein 188</fullName>
    </recommendedName>
</protein>
<proteinExistence type="inferred from homology"/>
<dbReference type="GO" id="GO:0031965">
    <property type="term" value="C:nuclear membrane"/>
    <property type="evidence" value="ECO:0007669"/>
    <property type="project" value="UniProtKB-SubCell"/>
</dbReference>
<evidence type="ECO:0000256" key="2">
    <source>
        <dbReference type="ARBA" id="ARBA00004496"/>
    </source>
</evidence>
<evidence type="ECO:0000256" key="8">
    <source>
        <dbReference type="ARBA" id="ARBA00023136"/>
    </source>
</evidence>
<dbReference type="GO" id="GO:0006629">
    <property type="term" value="P:lipid metabolic process"/>
    <property type="evidence" value="ECO:0007669"/>
    <property type="project" value="UniProtKB-KW"/>
</dbReference>
<evidence type="ECO:0000256" key="5">
    <source>
        <dbReference type="ARBA" id="ARBA00022692"/>
    </source>
</evidence>
<dbReference type="Proteomes" id="UP000675881">
    <property type="component" value="Chromosome 7"/>
</dbReference>
<gene>
    <name evidence="11" type="ORF">LSAA_13323</name>
</gene>
<evidence type="ECO:0000256" key="6">
    <source>
        <dbReference type="ARBA" id="ARBA00022989"/>
    </source>
</evidence>
<dbReference type="AlphaFoldDB" id="A0A7R8D1V7"/>
<comment type="subcellular location">
    <subcellularLocation>
        <location evidence="2">Cytoplasm</location>
    </subcellularLocation>
    <subcellularLocation>
        <location evidence="1">Nucleus membrane</location>
        <topology evidence="1">Multi-pass membrane protein</topology>
    </subcellularLocation>
</comment>
<dbReference type="EMBL" id="HG994586">
    <property type="protein sequence ID" value="CAF2995108.1"/>
    <property type="molecule type" value="Genomic_DNA"/>
</dbReference>
<dbReference type="OrthoDB" id="5786980at2759"/>
<comment type="similarity">
    <text evidence="3">Belongs to the CNEP1R1 family.</text>
</comment>
<evidence type="ECO:0000313" key="11">
    <source>
        <dbReference type="EMBL" id="CAF2995108.1"/>
    </source>
</evidence>
<dbReference type="GO" id="GO:0005737">
    <property type="term" value="C:cytoplasm"/>
    <property type="evidence" value="ECO:0007669"/>
    <property type="project" value="UniProtKB-SubCell"/>
</dbReference>
<keyword evidence="5" id="KW-0812">Transmembrane</keyword>
<organism evidence="11 12">
    <name type="scientific">Lepeophtheirus salmonis</name>
    <name type="common">Salmon louse</name>
    <name type="synonym">Caligus salmonis</name>
    <dbReference type="NCBI Taxonomy" id="72036"/>
    <lineage>
        <taxon>Eukaryota</taxon>
        <taxon>Metazoa</taxon>
        <taxon>Ecdysozoa</taxon>
        <taxon>Arthropoda</taxon>
        <taxon>Crustacea</taxon>
        <taxon>Multicrustacea</taxon>
        <taxon>Hexanauplia</taxon>
        <taxon>Copepoda</taxon>
        <taxon>Siphonostomatoida</taxon>
        <taxon>Caligidae</taxon>
        <taxon>Lepeophtheirus</taxon>
    </lineage>
</organism>
<evidence type="ECO:0000313" key="12">
    <source>
        <dbReference type="Proteomes" id="UP000675881"/>
    </source>
</evidence>
<dbReference type="PANTHER" id="PTHR20996:SF1">
    <property type="entry name" value="NUCLEAR ENVELOPE PHOSPHATASE-REGULATORY SUBUNIT 1"/>
    <property type="match status" value="1"/>
</dbReference>
<evidence type="ECO:0000256" key="9">
    <source>
        <dbReference type="ARBA" id="ARBA00023242"/>
    </source>
</evidence>
<name>A0A7R8D1V7_LEPSM</name>
<evidence type="ECO:0000256" key="7">
    <source>
        <dbReference type="ARBA" id="ARBA00023098"/>
    </source>
</evidence>
<evidence type="ECO:0000256" key="4">
    <source>
        <dbReference type="ARBA" id="ARBA00022490"/>
    </source>
</evidence>
<keyword evidence="4" id="KW-0963">Cytoplasm</keyword>
<dbReference type="PANTHER" id="PTHR20996">
    <property type="entry name" value="NUCLEAR ENVELOPE PHOSPHATASE-REGULATORY SUBUNIT 1"/>
    <property type="match status" value="1"/>
</dbReference>
<evidence type="ECO:0000256" key="3">
    <source>
        <dbReference type="ARBA" id="ARBA00010998"/>
    </source>
</evidence>
<evidence type="ECO:0000256" key="1">
    <source>
        <dbReference type="ARBA" id="ARBA00004232"/>
    </source>
</evidence>
<reference evidence="11" key="1">
    <citation type="submission" date="2021-02" db="EMBL/GenBank/DDBJ databases">
        <authorList>
            <person name="Bekaert M."/>
        </authorList>
    </citation>
    <scope>NUCLEOTIDE SEQUENCE</scope>
    <source>
        <strain evidence="11">IoA-00</strain>
    </source>
</reference>
<keyword evidence="12" id="KW-1185">Reference proteome</keyword>
<accession>A0A7R8D1V7</accession>
<keyword evidence="9" id="KW-0539">Nucleus</keyword>
<evidence type="ECO:0000256" key="10">
    <source>
        <dbReference type="ARBA" id="ARBA00030458"/>
    </source>
</evidence>